<gene>
    <name evidence="1" type="ORF">ACFYKX_11455</name>
</gene>
<accession>A0ABW6KCA5</accession>
<sequence length="124" mass="14032">MERYVKILTGDYQGKIALVKSRRPAVSYPVEVQLPTGEGNAYYEEQVEFIQIPVDTIRLKITIDMTYLRTFSELLQGKGLPHKRVQMGAFDGVKVLVSPELDISFLASLPYVKHVSEFAKVVLD</sequence>
<protein>
    <submittedName>
        <fullName evidence="1">Uncharacterized protein</fullName>
    </submittedName>
</protein>
<comment type="caution">
    <text evidence="1">The sequence shown here is derived from an EMBL/GenBank/DDBJ whole genome shotgun (WGS) entry which is preliminary data.</text>
</comment>
<organism evidence="1 2">
    <name type="scientific">Cytobacillus spartinae</name>
    <dbReference type="NCBI Taxonomy" id="3299023"/>
    <lineage>
        <taxon>Bacteria</taxon>
        <taxon>Bacillati</taxon>
        <taxon>Bacillota</taxon>
        <taxon>Bacilli</taxon>
        <taxon>Bacillales</taxon>
        <taxon>Bacillaceae</taxon>
        <taxon>Cytobacillus</taxon>
    </lineage>
</organism>
<keyword evidence="2" id="KW-1185">Reference proteome</keyword>
<evidence type="ECO:0000313" key="1">
    <source>
        <dbReference type="EMBL" id="MFE8701212.1"/>
    </source>
</evidence>
<reference evidence="1 2" key="1">
    <citation type="submission" date="2024-08" db="EMBL/GenBank/DDBJ databases">
        <title>Two novel Cytobacillus novel species.</title>
        <authorList>
            <person name="Liu G."/>
        </authorList>
    </citation>
    <scope>NUCLEOTIDE SEQUENCE [LARGE SCALE GENOMIC DNA]</scope>
    <source>
        <strain evidence="1 2">FJAT-54145</strain>
    </source>
</reference>
<proteinExistence type="predicted"/>
<dbReference type="RefSeq" id="WP_389361127.1">
    <property type="nucleotide sequence ID" value="NZ_JBIACK010000004.1"/>
</dbReference>
<evidence type="ECO:0000313" key="2">
    <source>
        <dbReference type="Proteomes" id="UP001601059"/>
    </source>
</evidence>
<dbReference type="EMBL" id="JBIACK010000004">
    <property type="protein sequence ID" value="MFE8701212.1"/>
    <property type="molecule type" value="Genomic_DNA"/>
</dbReference>
<dbReference type="Proteomes" id="UP001601059">
    <property type="component" value="Unassembled WGS sequence"/>
</dbReference>
<name>A0ABW6KCA5_9BACI</name>